<dbReference type="GeneID" id="96750123"/>
<reference evidence="1 2" key="1">
    <citation type="submission" date="2019-10" db="EMBL/GenBank/DDBJ databases">
        <title>Whole genome shotgun sequence of Streptomyces angustmyceticus NBRC 3934.</title>
        <authorList>
            <person name="Hosoyama A."/>
            <person name="Ichikawa N."/>
            <person name="Kimura A."/>
            <person name="Kitahashi Y."/>
            <person name="Komaki H."/>
            <person name="Uohara A."/>
        </authorList>
    </citation>
    <scope>NUCLEOTIDE SEQUENCE [LARGE SCALE GENOMIC DNA]</scope>
    <source>
        <strain evidence="1 2">NBRC 3934</strain>
    </source>
</reference>
<proteinExistence type="predicted"/>
<dbReference type="Gene3D" id="3.40.140.10">
    <property type="entry name" value="Cytidine Deaminase, domain 2"/>
    <property type="match status" value="1"/>
</dbReference>
<organism evidence="1 2">
    <name type="scientific">Streptomyces angustmyceticus</name>
    <dbReference type="NCBI Taxonomy" id="285578"/>
    <lineage>
        <taxon>Bacteria</taxon>
        <taxon>Bacillati</taxon>
        <taxon>Actinomycetota</taxon>
        <taxon>Actinomycetes</taxon>
        <taxon>Kitasatosporales</taxon>
        <taxon>Streptomycetaceae</taxon>
        <taxon>Streptomyces</taxon>
    </lineage>
</organism>
<dbReference type="AlphaFoldDB" id="A0A5J4LNM1"/>
<dbReference type="EMBL" id="BLAG01000020">
    <property type="protein sequence ID" value="GES33582.1"/>
    <property type="molecule type" value="Genomic_DNA"/>
</dbReference>
<comment type="caution">
    <text evidence="1">The sequence shown here is derived from an EMBL/GenBank/DDBJ whole genome shotgun (WGS) entry which is preliminary data.</text>
</comment>
<name>A0A5J4LNM1_9ACTN</name>
<evidence type="ECO:0000313" key="1">
    <source>
        <dbReference type="EMBL" id="GES33582.1"/>
    </source>
</evidence>
<protein>
    <recommendedName>
        <fullName evidence="3">JAB domain-containing protein</fullName>
    </recommendedName>
</protein>
<dbReference type="RefSeq" id="WP_143589094.1">
    <property type="nucleotide sequence ID" value="NZ_BLAG01000020.1"/>
</dbReference>
<accession>A0A5J4LNM1</accession>
<evidence type="ECO:0000313" key="2">
    <source>
        <dbReference type="Proteomes" id="UP000325598"/>
    </source>
</evidence>
<dbReference type="OrthoDB" id="4110317at2"/>
<sequence>MTDTKNAQRVTAAAEYGVVGTVESAALFGDLPVTVRFEIDPVRRFIGDALQEYQKCLDSRDANGVPSHLPRASGLLFGQSDGAEITISDIEFVPNVRDSDESVMAEFEATIAPQFGDVYRNPGRGFWSDEKGVLRAIMQQSANGRELMGSIHSHPNWHEIGPPHERYQRLSENPTRMDEYLFRQSCWPVNVIWYVHEGSDGIAHRVAGWRPGPKQCDKLDIQIPSAIHEQFEVLLDEGE</sequence>
<evidence type="ECO:0008006" key="3">
    <source>
        <dbReference type="Google" id="ProtNLM"/>
    </source>
</evidence>
<gene>
    <name evidence="1" type="ORF">San01_60700</name>
</gene>
<keyword evidence="2" id="KW-1185">Reference proteome</keyword>
<dbReference type="Proteomes" id="UP000325598">
    <property type="component" value="Unassembled WGS sequence"/>
</dbReference>